<dbReference type="RefSeq" id="WP_147053751.1">
    <property type="nucleotide sequence ID" value="NZ_CP042437.1"/>
</dbReference>
<dbReference type="Gene3D" id="2.60.40.1120">
    <property type="entry name" value="Carboxypeptidase-like, regulatory domain"/>
    <property type="match status" value="1"/>
</dbReference>
<name>A0A5B8VYA4_9SPHI</name>
<keyword evidence="2" id="KW-1185">Reference proteome</keyword>
<dbReference type="GO" id="GO:0004180">
    <property type="term" value="F:carboxypeptidase activity"/>
    <property type="evidence" value="ECO:0007669"/>
    <property type="project" value="UniProtKB-KW"/>
</dbReference>
<dbReference type="Pfam" id="PF13715">
    <property type="entry name" value="CarbopepD_reg_2"/>
    <property type="match status" value="1"/>
</dbReference>
<evidence type="ECO:0000313" key="2">
    <source>
        <dbReference type="Proteomes" id="UP000321362"/>
    </source>
</evidence>
<dbReference type="KEGG" id="mgk:FSB76_11705"/>
<keyword evidence="1" id="KW-0645">Protease</keyword>
<sequence length="249" mass="27803">MRHLLILFFICTGLAAYAQKINGIVTDKATGLRISGALVTTTNATAISDMEGVFSIGVARQGDTLMVKIQGYKSFKQAVAPATTGDVIVQLEQATIQLKQVNISARRDRVKDSISNRVQFARDFNSHRPKFSDIIRPGITSGPIPMVGVAIVPSQLIALLTYKHSNAYRFKQALIRDEEGKYVDSRFSDERVAQLTGLQSDSLYHFINQYRPAAAQVRKMSDYDIFTYIKKSAAKFRKPHHDDVKEAEF</sequence>
<dbReference type="OrthoDB" id="714262at2"/>
<gene>
    <name evidence="1" type="ORF">FSB76_11705</name>
</gene>
<accession>A0A5B8VYA4</accession>
<keyword evidence="1" id="KW-0378">Hydrolase</keyword>
<reference evidence="1 2" key="1">
    <citation type="journal article" date="2013" name="J. Microbiol.">
        <title>Mucilaginibacter ginsenosidivorax sp. nov., with ginsenoside converting activity isolated from sediment.</title>
        <authorList>
            <person name="Kim J.K."/>
            <person name="Choi T.E."/>
            <person name="Liu Q.M."/>
            <person name="Park H.Y."/>
            <person name="Yi T.H."/>
            <person name="Yoon M.H."/>
            <person name="Kim S.C."/>
            <person name="Im W.T."/>
        </authorList>
    </citation>
    <scope>NUCLEOTIDE SEQUENCE [LARGE SCALE GENOMIC DNA]</scope>
    <source>
        <strain evidence="1 2">KHI28</strain>
    </source>
</reference>
<dbReference type="SUPFAM" id="SSF49464">
    <property type="entry name" value="Carboxypeptidase regulatory domain-like"/>
    <property type="match status" value="1"/>
</dbReference>
<proteinExistence type="predicted"/>
<organism evidence="1 2">
    <name type="scientific">Mucilaginibacter ginsenosidivorax</name>
    <dbReference type="NCBI Taxonomy" id="862126"/>
    <lineage>
        <taxon>Bacteria</taxon>
        <taxon>Pseudomonadati</taxon>
        <taxon>Bacteroidota</taxon>
        <taxon>Sphingobacteriia</taxon>
        <taxon>Sphingobacteriales</taxon>
        <taxon>Sphingobacteriaceae</taxon>
        <taxon>Mucilaginibacter</taxon>
    </lineage>
</organism>
<evidence type="ECO:0000313" key="1">
    <source>
        <dbReference type="EMBL" id="QEC76580.1"/>
    </source>
</evidence>
<keyword evidence="1" id="KW-0121">Carboxypeptidase</keyword>
<dbReference type="AlphaFoldDB" id="A0A5B8VYA4"/>
<protein>
    <submittedName>
        <fullName evidence="1">Carboxypeptidase-like regulatory domain-containing protein</fullName>
    </submittedName>
</protein>
<dbReference type="Proteomes" id="UP000321362">
    <property type="component" value="Chromosome"/>
</dbReference>
<dbReference type="InterPro" id="IPR008969">
    <property type="entry name" value="CarboxyPept-like_regulatory"/>
</dbReference>
<dbReference type="EMBL" id="CP042437">
    <property type="protein sequence ID" value="QEC76580.1"/>
    <property type="molecule type" value="Genomic_DNA"/>
</dbReference>